<feature type="domain" description="TonB-dependent receptor-like beta-barrel" evidence="15">
    <location>
        <begin position="323"/>
        <end position="798"/>
    </location>
</feature>
<feature type="domain" description="TonB-dependent receptor plug" evidence="16">
    <location>
        <begin position="110"/>
        <end position="215"/>
    </location>
</feature>
<proteinExistence type="inferred from homology"/>
<evidence type="ECO:0000313" key="17">
    <source>
        <dbReference type="EMBL" id="MBA5725678.1"/>
    </source>
</evidence>
<sequence>MKTYRHLLWVGLTGLSVPFVVPAAAQTIGLHEPSETDDHAHYVPTRHTGTKTGRIRSSVRHANATTIRQPRSPALIAAGRTRRRPRKAVHGGYEALSVRTHHIVQGTQLVLGHKQLEQQVPGTNPLRTLAQMPGVQFQSDDPQGVDTYSTQLYMHGFVQNEIGITLDGLPLGEPTFRNYNGLNPLQAISSENVERLEVTQSAGAESTASTNNLGGSINYVSSNPKNKMGGLVAQTFGSNALFHSFFRFDSGQLNESGTKFYVSYMRNQGDKWKGDGDQFMQQVNAKLVQPIGERSQVSAFFNWDALQMVNYQDYAPSWLDQAGSRLDNFYGQPGAWARAYHAAQGRYPASYNRLTDPKDVSYYDSTASSSDLFGGIKADLALTDRLTWKTSLYGHSETGHGTYASPYTYQNGVDTVQLNGAPIFEQVRRPAIERFGGLTSFDYRLKRHDLSTGFWYENNQYDSYAYAYQQPNSPDATPLNPFGSFKGVPSRTLWGQRYNTNSFTAFVQDTYHPIKSVALHFGFKSILNTTRVGHATNWEPRFPTLASGESLTTAKAFLPHISGDWHFLHHHELFFDISENAHAYSQSGYNSSNSPFAVSQLAYNATKNSLKPETAWTFAAGYRYTDKFIQSSLYLYRTNFHNRLQQILGSAGAGSILTNNTSTVQNVGGVTMDGVDGAITITPLPGLALFNSISYDKATYDQDIRSGGTLYSTKGRQVVAYPSFMYKARLSYEWRHLQAYVDTQYYGKRSYDYVGDYKLPTYWLANFGLIYTLDMTHLGMRNPTAVRNLVFAFNIYNLANTKYASTVGQNGFTMDNRGGAAYNNQSILLGAPRQFFGSVKAEF</sequence>
<dbReference type="EMBL" id="NWUS01000001">
    <property type="protein sequence ID" value="MBA5725678.1"/>
    <property type="molecule type" value="Genomic_DNA"/>
</dbReference>
<evidence type="ECO:0000313" key="18">
    <source>
        <dbReference type="Proteomes" id="UP001516390"/>
    </source>
</evidence>
<keyword evidence="2 12" id="KW-0813">Transport</keyword>
<dbReference type="Pfam" id="PF00593">
    <property type="entry name" value="TonB_dep_Rec_b-barrel"/>
    <property type="match status" value="1"/>
</dbReference>
<dbReference type="Proteomes" id="UP001516390">
    <property type="component" value="Unassembled WGS sequence"/>
</dbReference>
<keyword evidence="6 14" id="KW-0732">Signal</keyword>
<evidence type="ECO:0000256" key="11">
    <source>
        <dbReference type="ARBA" id="ARBA00023237"/>
    </source>
</evidence>
<evidence type="ECO:0000259" key="15">
    <source>
        <dbReference type="Pfam" id="PF00593"/>
    </source>
</evidence>
<evidence type="ECO:0000256" key="13">
    <source>
        <dbReference type="RuleBase" id="RU003357"/>
    </source>
</evidence>
<keyword evidence="4" id="KW-0410">Iron transport</keyword>
<comment type="similarity">
    <text evidence="12 13">Belongs to the TonB-dependent receptor family.</text>
</comment>
<dbReference type="PROSITE" id="PS52016">
    <property type="entry name" value="TONB_DEPENDENT_REC_3"/>
    <property type="match status" value="1"/>
</dbReference>
<reference evidence="17 18" key="1">
    <citation type="submission" date="2017-09" db="EMBL/GenBank/DDBJ databases">
        <authorList>
            <person name="Jakob F."/>
        </authorList>
    </citation>
    <scope>NUCLEOTIDE SEQUENCE [LARGE SCALE GENOMIC DNA]</scope>
    <source>
        <strain evidence="17 18">TMW 2.1880</strain>
    </source>
</reference>
<dbReference type="InterPro" id="IPR000531">
    <property type="entry name" value="Beta-barrel_TonB"/>
</dbReference>
<keyword evidence="8" id="KW-0406">Ion transport</keyword>
<evidence type="ECO:0000256" key="3">
    <source>
        <dbReference type="ARBA" id="ARBA00022452"/>
    </source>
</evidence>
<name>A0ABR5ZN67_9PROT</name>
<evidence type="ECO:0000256" key="14">
    <source>
        <dbReference type="SAM" id="SignalP"/>
    </source>
</evidence>
<comment type="subcellular location">
    <subcellularLocation>
        <location evidence="1 12">Cell outer membrane</location>
        <topology evidence="1 12">Multi-pass membrane protein</topology>
    </subcellularLocation>
</comment>
<keyword evidence="10 12" id="KW-0472">Membrane</keyword>
<dbReference type="Pfam" id="PF07715">
    <property type="entry name" value="Plug"/>
    <property type="match status" value="1"/>
</dbReference>
<evidence type="ECO:0000256" key="12">
    <source>
        <dbReference type="PROSITE-ProRule" id="PRU01360"/>
    </source>
</evidence>
<comment type="caution">
    <text evidence="17">The sequence shown here is derived from an EMBL/GenBank/DDBJ whole genome shotgun (WGS) entry which is preliminary data.</text>
</comment>
<keyword evidence="5 12" id="KW-0812">Transmembrane</keyword>
<keyword evidence="9 13" id="KW-0798">TonB box</keyword>
<feature type="signal peptide" evidence="14">
    <location>
        <begin position="1"/>
        <end position="23"/>
    </location>
</feature>
<accession>A0ABR5ZN67</accession>
<evidence type="ECO:0000259" key="16">
    <source>
        <dbReference type="Pfam" id="PF07715"/>
    </source>
</evidence>
<dbReference type="InterPro" id="IPR036942">
    <property type="entry name" value="Beta-barrel_TonB_sf"/>
</dbReference>
<keyword evidence="7" id="KW-0408">Iron</keyword>
<evidence type="ECO:0000256" key="4">
    <source>
        <dbReference type="ARBA" id="ARBA00022496"/>
    </source>
</evidence>
<dbReference type="PANTHER" id="PTHR32552:SF89">
    <property type="entry name" value="CATECHOLATE SIDEROPHORE RECEPTOR FIU"/>
    <property type="match status" value="1"/>
</dbReference>
<evidence type="ECO:0000256" key="5">
    <source>
        <dbReference type="ARBA" id="ARBA00022692"/>
    </source>
</evidence>
<dbReference type="RefSeq" id="WP_182081717.1">
    <property type="nucleotide sequence ID" value="NZ_NWUS01000001.1"/>
</dbReference>
<evidence type="ECO:0000256" key="2">
    <source>
        <dbReference type="ARBA" id="ARBA00022448"/>
    </source>
</evidence>
<evidence type="ECO:0000256" key="9">
    <source>
        <dbReference type="ARBA" id="ARBA00023077"/>
    </source>
</evidence>
<evidence type="ECO:0000256" key="8">
    <source>
        <dbReference type="ARBA" id="ARBA00023065"/>
    </source>
</evidence>
<keyword evidence="3 12" id="KW-1134">Transmembrane beta strand</keyword>
<dbReference type="Gene3D" id="2.40.170.20">
    <property type="entry name" value="TonB-dependent receptor, beta-barrel domain"/>
    <property type="match status" value="1"/>
</dbReference>
<gene>
    <name evidence="17" type="ORF">CPA57_05240</name>
</gene>
<evidence type="ECO:0000256" key="10">
    <source>
        <dbReference type="ARBA" id="ARBA00023136"/>
    </source>
</evidence>
<dbReference type="SUPFAM" id="SSF56935">
    <property type="entry name" value="Porins"/>
    <property type="match status" value="1"/>
</dbReference>
<dbReference type="InterPro" id="IPR039426">
    <property type="entry name" value="TonB-dep_rcpt-like"/>
</dbReference>
<keyword evidence="11 12" id="KW-0998">Cell outer membrane</keyword>
<keyword evidence="17" id="KW-0675">Receptor</keyword>
<dbReference type="Gene3D" id="2.170.130.10">
    <property type="entry name" value="TonB-dependent receptor, plug domain"/>
    <property type="match status" value="1"/>
</dbReference>
<evidence type="ECO:0000256" key="6">
    <source>
        <dbReference type="ARBA" id="ARBA00022729"/>
    </source>
</evidence>
<evidence type="ECO:0000256" key="1">
    <source>
        <dbReference type="ARBA" id="ARBA00004571"/>
    </source>
</evidence>
<protein>
    <submittedName>
        <fullName evidence="17">Heme receptor</fullName>
    </submittedName>
</protein>
<organism evidence="17 18">
    <name type="scientific">Bombella favorum</name>
    <dbReference type="NCBI Taxonomy" id="2039164"/>
    <lineage>
        <taxon>Bacteria</taxon>
        <taxon>Pseudomonadati</taxon>
        <taxon>Pseudomonadota</taxon>
        <taxon>Alphaproteobacteria</taxon>
        <taxon>Acetobacterales</taxon>
        <taxon>Acetobacteraceae</taxon>
        <taxon>Bombella</taxon>
    </lineage>
</organism>
<dbReference type="InterPro" id="IPR037066">
    <property type="entry name" value="Plug_dom_sf"/>
</dbReference>
<dbReference type="PANTHER" id="PTHR32552">
    <property type="entry name" value="FERRICHROME IRON RECEPTOR-RELATED"/>
    <property type="match status" value="1"/>
</dbReference>
<evidence type="ECO:0000256" key="7">
    <source>
        <dbReference type="ARBA" id="ARBA00023004"/>
    </source>
</evidence>
<feature type="chain" id="PRO_5046735596" evidence="14">
    <location>
        <begin position="24"/>
        <end position="843"/>
    </location>
</feature>
<keyword evidence="18" id="KW-1185">Reference proteome</keyword>
<dbReference type="InterPro" id="IPR012910">
    <property type="entry name" value="Plug_dom"/>
</dbReference>